<evidence type="ECO:0000313" key="3">
    <source>
        <dbReference type="Proteomes" id="UP000035996"/>
    </source>
</evidence>
<accession>A0A0J6D2B9</accession>
<dbReference type="PATRIC" id="fig|157733.3.peg.4279"/>
<dbReference type="Gene3D" id="3.60.15.10">
    <property type="entry name" value="Ribonuclease Z/Hydroxyacylglutathione hydrolase-like"/>
    <property type="match status" value="1"/>
</dbReference>
<dbReference type="SUPFAM" id="SSF56281">
    <property type="entry name" value="Metallo-hydrolase/oxidoreductase"/>
    <property type="match status" value="1"/>
</dbReference>
<keyword evidence="3" id="KW-1185">Reference proteome</keyword>
<dbReference type="AlphaFoldDB" id="A0A0J6D2B9"/>
<comment type="caution">
    <text evidence="2">The sequence shown here is derived from an EMBL/GenBank/DDBJ whole genome shotgun (WGS) entry which is preliminary data.</text>
</comment>
<dbReference type="CDD" id="cd07727">
    <property type="entry name" value="YmaE-like_MBL-fold"/>
    <property type="match status" value="1"/>
</dbReference>
<dbReference type="SMART" id="SM00849">
    <property type="entry name" value="Lactamase_B"/>
    <property type="match status" value="1"/>
</dbReference>
<proteinExistence type="predicted"/>
<dbReference type="PANTHER" id="PTHR36839">
    <property type="entry name" value="METALLO-BETA-LACTAMASE FAMILY PROTEIN (AFU_ORTHOLOGUE AFUA_5G12770)"/>
    <property type="match status" value="1"/>
</dbReference>
<protein>
    <recommendedName>
        <fullName evidence="1">Metallo-beta-lactamase domain-containing protein</fullName>
    </recommendedName>
</protein>
<dbReference type="PANTHER" id="PTHR36839:SF1">
    <property type="entry name" value="METALLO-BETA-LACTAMASE FAMILY PROTEIN (AFU_ORTHOLOGUE AFUA_5G12770)"/>
    <property type="match status" value="1"/>
</dbReference>
<reference evidence="2" key="1">
    <citation type="submission" date="2015-06" db="EMBL/GenBank/DDBJ databases">
        <authorList>
            <person name="Liu B."/>
            <person name="Wang J."/>
            <person name="Zhu Y."/>
            <person name="Liu G."/>
            <person name="Chen Q."/>
            <person name="Zheng C."/>
            <person name="Che J."/>
            <person name="Ge C."/>
            <person name="Shi H."/>
            <person name="Pan Z."/>
            <person name="Liu X."/>
        </authorList>
    </citation>
    <scope>NUCLEOTIDE SEQUENCE [LARGE SCALE GENOMIC DNA]</scope>
    <source>
        <strain evidence="2">DSM 16346</strain>
    </source>
</reference>
<evidence type="ECO:0000313" key="2">
    <source>
        <dbReference type="EMBL" id="KMM39475.1"/>
    </source>
</evidence>
<dbReference type="RefSeq" id="WP_048310646.1">
    <property type="nucleotide sequence ID" value="NZ_CP119526.1"/>
</dbReference>
<dbReference type="OrthoDB" id="2373347at2"/>
<organism evidence="2 3">
    <name type="scientific">Guptibacillus hwajinpoensis</name>
    <dbReference type="NCBI Taxonomy" id="208199"/>
    <lineage>
        <taxon>Bacteria</taxon>
        <taxon>Bacillati</taxon>
        <taxon>Bacillota</taxon>
        <taxon>Bacilli</taxon>
        <taxon>Bacillales</taxon>
        <taxon>Guptibacillaceae</taxon>
        <taxon>Guptibacillus</taxon>
    </lineage>
</organism>
<sequence>MNRSICITCGTQYALMENDPEGCTICREERQYVNPEGQEWTTLEKMQEGKQFQNQVIEEERGLYSITTAPSFGIGQTAYIVQQGGFNLMWDCISYLDSQTINRIMDLGGLDAIALSHPHYYSTQVEWAEAFNVPIYIHEDDQQWVMRDSELIHFWSGEALELASGLTIYRLGGHFKGGAVLHSESGNDGRGLLLTGDIIQVVADQEWVSFMYSYPNLIPLPANKVKEMADKVNPLKFNRIYNAFHKIVVTEADRAVQKSAERYIKALEGQLFHT</sequence>
<dbReference type="InterPro" id="IPR001279">
    <property type="entry name" value="Metallo-B-lactamas"/>
</dbReference>
<dbReference type="Proteomes" id="UP000035996">
    <property type="component" value="Unassembled WGS sequence"/>
</dbReference>
<name>A0A0J6D2B9_9BACL</name>
<gene>
    <name evidence="2" type="ORF">AB986_09865</name>
</gene>
<dbReference type="EMBL" id="LELK01000001">
    <property type="protein sequence ID" value="KMM39475.1"/>
    <property type="molecule type" value="Genomic_DNA"/>
</dbReference>
<feature type="domain" description="Metallo-beta-lactamase" evidence="1">
    <location>
        <begin position="75"/>
        <end position="244"/>
    </location>
</feature>
<dbReference type="STRING" id="157733.AB986_09865"/>
<evidence type="ECO:0000259" key="1">
    <source>
        <dbReference type="SMART" id="SM00849"/>
    </source>
</evidence>
<dbReference type="InterPro" id="IPR036866">
    <property type="entry name" value="RibonucZ/Hydroxyglut_hydro"/>
</dbReference>